<dbReference type="Proteomes" id="UP000823561">
    <property type="component" value="Chromosome 9"/>
</dbReference>
<accession>A0AAV6GK58</accession>
<comment type="caution">
    <text evidence="1">The sequence shown here is derived from an EMBL/GenBank/DDBJ whole genome shotgun (WGS) entry which is preliminary data.</text>
</comment>
<protein>
    <recommendedName>
        <fullName evidence="3">Maturase K</fullName>
    </recommendedName>
</protein>
<evidence type="ECO:0008006" key="3">
    <source>
        <dbReference type="Google" id="ProtNLM"/>
    </source>
</evidence>
<name>A0AAV6GK58_9TELE</name>
<proteinExistence type="predicted"/>
<dbReference type="EMBL" id="JADWDJ010000009">
    <property type="protein sequence ID" value="KAG5275569.1"/>
    <property type="molecule type" value="Genomic_DNA"/>
</dbReference>
<evidence type="ECO:0000313" key="2">
    <source>
        <dbReference type="Proteomes" id="UP000823561"/>
    </source>
</evidence>
<organism evidence="1 2">
    <name type="scientific">Alosa alosa</name>
    <name type="common">allis shad</name>
    <dbReference type="NCBI Taxonomy" id="278164"/>
    <lineage>
        <taxon>Eukaryota</taxon>
        <taxon>Metazoa</taxon>
        <taxon>Chordata</taxon>
        <taxon>Craniata</taxon>
        <taxon>Vertebrata</taxon>
        <taxon>Euteleostomi</taxon>
        <taxon>Actinopterygii</taxon>
        <taxon>Neopterygii</taxon>
        <taxon>Teleostei</taxon>
        <taxon>Clupei</taxon>
        <taxon>Clupeiformes</taxon>
        <taxon>Clupeoidei</taxon>
        <taxon>Clupeidae</taxon>
        <taxon>Alosa</taxon>
    </lineage>
</organism>
<keyword evidence="2" id="KW-1185">Reference proteome</keyword>
<gene>
    <name evidence="1" type="ORF">AALO_G00121820</name>
</gene>
<evidence type="ECO:0000313" key="1">
    <source>
        <dbReference type="EMBL" id="KAG5275569.1"/>
    </source>
</evidence>
<reference evidence="1" key="1">
    <citation type="submission" date="2020-10" db="EMBL/GenBank/DDBJ databases">
        <title>Chromosome-scale genome assembly of the Allis shad, Alosa alosa.</title>
        <authorList>
            <person name="Margot Z."/>
            <person name="Christophe K."/>
            <person name="Cabau C."/>
            <person name="Louis A."/>
            <person name="Berthelot C."/>
            <person name="Parey E."/>
            <person name="Roest Crollius H."/>
            <person name="Montfort J."/>
            <person name="Robinson-Rechavi M."/>
            <person name="Bucao C."/>
            <person name="Bouchez O."/>
            <person name="Gislard M."/>
            <person name="Lluch J."/>
            <person name="Milhes M."/>
            <person name="Lampietro C."/>
            <person name="Lopez Roques C."/>
            <person name="Donnadieu C."/>
            <person name="Braasch I."/>
            <person name="Desvignes T."/>
            <person name="Postlethwait J."/>
            <person name="Bobe J."/>
            <person name="Guiguen Y."/>
        </authorList>
    </citation>
    <scope>NUCLEOTIDE SEQUENCE</scope>
    <source>
        <strain evidence="1">M-15738</strain>
        <tissue evidence="1">Blood</tissue>
    </source>
</reference>
<sequence length="116" mass="13399">MEANGSGVTGTLFHPLNYRYSSMTSYIHKILVYLKLNFEYERKVILSSLQQIGTPIGFFERPDQIWIPDGEPSPVRLRTIVEAVWPTVRFVSEKPKICSFVHRTPDKIFHTVDSTQ</sequence>
<dbReference type="AlphaFoldDB" id="A0AAV6GK58"/>